<feature type="transmembrane region" description="Helical" evidence="1">
    <location>
        <begin position="67"/>
        <end position="87"/>
    </location>
</feature>
<dbReference type="eggNOG" id="COG2194">
    <property type="taxonomic scope" value="Bacteria"/>
</dbReference>
<protein>
    <recommendedName>
        <fullName evidence="4">Cellulose synthase operon protein YhjU</fullName>
    </recommendedName>
</protein>
<keyword evidence="1" id="KW-1133">Transmembrane helix</keyword>
<dbReference type="KEGG" id="psc:A458_20015"/>
<evidence type="ECO:0000313" key="2">
    <source>
        <dbReference type="EMBL" id="AFM35218.1"/>
    </source>
</evidence>
<feature type="transmembrane region" description="Helical" evidence="1">
    <location>
        <begin position="136"/>
        <end position="156"/>
    </location>
</feature>
<feature type="transmembrane region" description="Helical" evidence="1">
    <location>
        <begin position="25"/>
        <end position="55"/>
    </location>
</feature>
<sequence>MNAPERLSIPAPAVTPWPGLGAWNLYFLLKFLLLVLGLLNFQALPNLVFAAFLVVPLPGAPWRIMRQLIAIPVGVALLYHDTWLPPFDRLLAQPGVLDFSTAYLLELAGRFVDWTVLGLCALLVIAYSYAANWIRLSTVCLAGLIWLNLGSVPLLVSPPSADAAPAVASASGNEIPPAQDNVALDTWLENFFRTEATRQTQFPLRSEQTAAFDVLFINVCSLAWDDLDAVELRDNALLKRMDVIFDRFNSATSYSGPAAIRLLRASCGQPRHQALYEPAPEQCLLFQNLANLGFQAETLMNHNGKFDGFAGEIEAQGMPPPALASQKFARALAGFDGSPIARDFDVLNGWWQRRQALPETQVSLFYNSISLHDGNRIVGADGNAQSAEYRPRAQRLLDDLNRFIDELERSGRPVALLLVPEHGAALHGDRMQIAGMRELPRPSITQVPVGLKLIGMGTPRDAQPVHIQQPTSFLAISELVSRLYTARQQQSSTMDLEALVAGLPQTELVSETAGAQVIERAGKPYIRLSGQAIWLPYPNRFE</sequence>
<proteinExistence type="predicted"/>
<accession>I4CYR1</accession>
<organism evidence="2 3">
    <name type="scientific">Stutzerimonas stutzeri CCUG 29243</name>
    <dbReference type="NCBI Taxonomy" id="1196835"/>
    <lineage>
        <taxon>Bacteria</taxon>
        <taxon>Pseudomonadati</taxon>
        <taxon>Pseudomonadota</taxon>
        <taxon>Gammaproteobacteria</taxon>
        <taxon>Pseudomonadales</taxon>
        <taxon>Pseudomonadaceae</taxon>
        <taxon>Stutzerimonas</taxon>
    </lineage>
</organism>
<dbReference type="InterPro" id="IPR017744">
    <property type="entry name" value="BcsG"/>
</dbReference>
<dbReference type="EMBL" id="CP003677">
    <property type="protein sequence ID" value="AFM35218.1"/>
    <property type="molecule type" value="Genomic_DNA"/>
</dbReference>
<name>I4CYR1_STUST</name>
<dbReference type="RefSeq" id="WP_014821971.1">
    <property type="nucleotide sequence ID" value="NC_018028.1"/>
</dbReference>
<dbReference type="HOGENOM" id="CLU_024049_1_0_6"/>
<dbReference type="PATRIC" id="fig|1196835.3.peg.4027"/>
<evidence type="ECO:0000256" key="1">
    <source>
        <dbReference type="SAM" id="Phobius"/>
    </source>
</evidence>
<reference evidence="2 3" key="1">
    <citation type="journal article" date="2012" name="J. Bacteriol.">
        <title>Complete Genome Sequence of the Naphthalene-Degrading Bacterium Pseudomonas stutzeri AN10 (CCUG 29243).</title>
        <authorList>
            <person name="Brunet-Galmes I."/>
            <person name="Busquets A."/>
            <person name="Pena A."/>
            <person name="Gomila M."/>
            <person name="Nogales B."/>
            <person name="Garcia-Valdes E."/>
            <person name="Lalucat J."/>
            <person name="Bennasar A."/>
            <person name="Bosch R."/>
        </authorList>
    </citation>
    <scope>NUCLEOTIDE SEQUENCE [LARGE SCALE GENOMIC DNA]</scope>
    <source>
        <strain evidence="2 3">CCUG 29243</strain>
    </source>
</reference>
<evidence type="ECO:0000313" key="3">
    <source>
        <dbReference type="Proteomes" id="UP000006063"/>
    </source>
</evidence>
<evidence type="ECO:0008006" key="4">
    <source>
        <dbReference type="Google" id="ProtNLM"/>
    </source>
</evidence>
<dbReference type="AlphaFoldDB" id="I4CYR1"/>
<gene>
    <name evidence="2" type="ORF">A458_20015</name>
</gene>
<dbReference type="Proteomes" id="UP000006063">
    <property type="component" value="Chromosome"/>
</dbReference>
<dbReference type="NCBIfam" id="TIGR03368">
    <property type="entry name" value="cellulose_yhjU"/>
    <property type="match status" value="1"/>
</dbReference>
<feature type="transmembrane region" description="Helical" evidence="1">
    <location>
        <begin position="107"/>
        <end position="129"/>
    </location>
</feature>
<keyword evidence="1" id="KW-0472">Membrane</keyword>
<dbReference type="Pfam" id="PF11658">
    <property type="entry name" value="CBP_BcsG"/>
    <property type="match status" value="1"/>
</dbReference>
<keyword evidence="1" id="KW-0812">Transmembrane</keyword>